<keyword evidence="1" id="KW-0548">Nucleotidyltransferase</keyword>
<keyword evidence="1" id="KW-0239">DNA-directed DNA polymerase</keyword>
<dbReference type="EMBL" id="JANBUP010000618">
    <property type="protein sequence ID" value="KAJ2810771.1"/>
    <property type="molecule type" value="Genomic_DNA"/>
</dbReference>
<comment type="caution">
    <text evidence="1">The sequence shown here is derived from an EMBL/GenBank/DDBJ whole genome shotgun (WGS) entry which is preliminary data.</text>
</comment>
<organism evidence="1 2">
    <name type="scientific">Coemansia furcata</name>
    <dbReference type="NCBI Taxonomy" id="417177"/>
    <lineage>
        <taxon>Eukaryota</taxon>
        <taxon>Fungi</taxon>
        <taxon>Fungi incertae sedis</taxon>
        <taxon>Zoopagomycota</taxon>
        <taxon>Kickxellomycotina</taxon>
        <taxon>Kickxellomycetes</taxon>
        <taxon>Kickxellales</taxon>
        <taxon>Kickxellaceae</taxon>
        <taxon>Coemansia</taxon>
    </lineage>
</organism>
<dbReference type="EC" id="2.7.7.7" evidence="1"/>
<evidence type="ECO:0000313" key="2">
    <source>
        <dbReference type="Proteomes" id="UP001140096"/>
    </source>
</evidence>
<evidence type="ECO:0000313" key="1">
    <source>
        <dbReference type="EMBL" id="KAJ2810771.1"/>
    </source>
</evidence>
<protein>
    <submittedName>
        <fullName evidence="1">DNA-directed DNA polymerase alpha catalytic subunit pol1</fullName>
        <ecNumber evidence="1">2.7.7.7</ecNumber>
    </submittedName>
</protein>
<accession>A0ACC1LK22</accession>
<sequence length="1880" mass="208752">MVVIAPHSQRLDSRSSSRQQQTPRTAWQITMAESRETLQRAEDDVLRRIAQFDSSTLASSSTPDANTPGPWRHLGTPAKHWTRSNAVLATRVAMALIRYPHHSATMYAQFSGIRPPWSTDLYRAMWRHMPVGILYQGFSGCHLGAVGMVVNAITPGEVSSLWAMLASVVMHYLVFALFYGAFRQSLMARLLDLSHMPVSFPQLIAPAAYWVRDRLLLRNPRGSVFCVYVRDVIGNVLQGGLDVILTRLLTSPRSVAMYLSVARIGSTTRRLAASLLHGIGLPALIAQSPYNLNNFTAPSRSLPAHSTRRRALMRATAVAATNTAAAINGDIEGAPPSMLAAVPMPLEPASDVDIVFTGVESQLDLDDRQPVRRRRSLSAGSDRHVAEKGEFLIYTQTVSAIFSSIAIRALLYPVDALIVRLMADQAGGLTAFGYTGFFNCLARIRRSQGLMSLYAGFTPALVSDLALGWITAEDDSDDDDDEMYMKVDEDEYQRRVHQSSGMNDFVVDDDGAGYVDNGLDDIGGSPTKPKPSKKTAKTPVAKTPVAKESRRISTMFKNAQLKTTSVKKPAMQDDEDFMSSLMNDLEIPLTPSRPVKRRHTPAATPDSANTYSVRRRAAATMGKTVGSSTPRLQPVPVIDISDPSLDPFALPPTKRVRHDAENPFLEPTPDVVVKQEPVAAESHDDADHFIDASVLDGLDSLEETKEEEEALYAEEGESRGQSWMEVQNAMASHTPAAQSSEATEVVVAEEVATGDLRMYWIDAMEKNGNVYVFGKMAQGATYQSCCVQVTGLERNVFLLPRIDAATGERYDALDVHRDFEQLALRRGIRDFACKPVDRKYAFEMADVPATTEYLKVVYDFSQPALPADLSSTTFERAFGTTYSALELFLLKRRMMGPCWLDIKGVRAVEPRDRLSWCRAEYVVDDAKRVKVLSDDALAAGRVARTAPLTSMTLSLKTVMNHKDNANEVVAVSVLVHRDMSLDDATPAAQRHTEQTTIVRQLTGVPLPPDFMRAAQATRGTLVEVVKTEAALLNLLMALLQRADPDILVAHNFYGFDLSVLLHRMRALRIDGWSKLGRLRRSQWPRPQATGDSSWAERQIVAGRVICDTYLASKDLIRAKSYSLSSLATQELRIHREEIPFERIPDHYSTTKQLLHFVRHTAFDAFLAAALTIHLQALPLTKLLTNLAGNLWARTLMGARAERNEYLLLHEFYRNKFVRPDRFFGNNKPAEATKPVTLSAEMAEAIDQQDADADDDEPAAAAATESAKPGKRKPAYLGGLVLEPKRGFYDRFVLLLDFNSLYPSIIQEYNICFTTVRRTAASDALPDAPAPDLAPGILPRLLKTLVDRRRQVKQLLKRPTSPEEAAQLDLRQRALKLTANSMYGCLGFAHSRFYAKPLAMLITARGREILQATRDLALADGLEVIYGDTDSIMIATRAEALSDVYEMGAQFKRRVNDRYRLLELDIDGVFKRLLLLKKKKYAALQVISPDKHLDGSPYETQLESKGLDLVRRDWCGLSHDVSDYVLKQLFADHDADSENAAVALVHEHLAKVAHAVRQGKVPLDKYTVHKGLTKPPEAYPDKRSQPHVLVALRLRERGEPVRSGDTIPYIICDAKCPAMPQDLTSYAERARHPDEIRASQGALYPDSDWYLNQQVLPPCARLLEPMATDMGALAQSLGLDPAKFRAPPAPSTEDTLRTLDSQISDAERFRLARPFMPTCPACRAAYVCDGIARAGLDSGLTCTHCKHLPSPASLATQLALQIRRHIREYYAFAMRCDEPACNLVSRVLSVAGARCLRPQCSGRMHDVYPDKQLYHQIQYFAALLAVDRSATRLETTAAHIVTLRDRHPEHIMRLSAVVDNYLSVSARKFVNLSSLFSFCHA</sequence>
<keyword evidence="1" id="KW-0808">Transferase</keyword>
<keyword evidence="2" id="KW-1185">Reference proteome</keyword>
<reference evidence="1" key="1">
    <citation type="submission" date="2022-07" db="EMBL/GenBank/DDBJ databases">
        <title>Phylogenomic reconstructions and comparative analyses of Kickxellomycotina fungi.</title>
        <authorList>
            <person name="Reynolds N.K."/>
            <person name="Stajich J.E."/>
            <person name="Barry K."/>
            <person name="Grigoriev I.V."/>
            <person name="Crous P."/>
            <person name="Smith M.E."/>
        </authorList>
    </citation>
    <scope>NUCLEOTIDE SEQUENCE</scope>
    <source>
        <strain evidence="1">CBS 102833</strain>
    </source>
</reference>
<name>A0ACC1LK22_9FUNG</name>
<dbReference type="Proteomes" id="UP001140096">
    <property type="component" value="Unassembled WGS sequence"/>
</dbReference>
<gene>
    <name evidence="1" type="primary">POL1</name>
    <name evidence="1" type="ORF">H4S07_002482</name>
</gene>
<proteinExistence type="predicted"/>